<dbReference type="KEGG" id="cmax:111476968"/>
<dbReference type="RefSeq" id="XP_022976621.1">
    <property type="nucleotide sequence ID" value="XM_023120853.1"/>
</dbReference>
<reference evidence="11" key="1">
    <citation type="submission" date="2025-08" db="UniProtKB">
        <authorList>
            <consortium name="RefSeq"/>
        </authorList>
    </citation>
    <scope>IDENTIFICATION</scope>
    <source>
        <tissue evidence="11">Young leaves</tissue>
    </source>
</reference>
<dbReference type="Pfam" id="PF00067">
    <property type="entry name" value="p450"/>
    <property type="match status" value="1"/>
</dbReference>
<keyword evidence="2 7" id="KW-0349">Heme</keyword>
<dbReference type="InterPro" id="IPR017972">
    <property type="entry name" value="Cyt_P450_CS"/>
</dbReference>
<keyword evidence="4 8" id="KW-0560">Oxidoreductase</keyword>
<sequence>MELTGISIGIIPPYLNTFVAALFLFLLSSFFVFKKATAPKRREPPEVAGGWPIIGHLPLLKADSQLPHQTLGALADKYGPIFRIRVGAQPTLIISSSELARECHSTLDSIVCSRPKSVGGKLLGYNYAAFGARPYDSFYRSMRKIVVSEVLSNRCLDLRRDIRVSEVKKSLKELYDQWTNREEGSDHILVDIEQWIGNINLKVVLMMVCGKRFLGGSADDEEMKRCRKIMRDFLDLMGKFLVGDSIPFLRWLDLGGYEKAMKISSKQLDSLLEEWLEEHRRKRTDHNDLMDVMLSNLEAMDLAGYDADTVNKATCLSIITGGTDTVTVTLSWAISLLLNNREALRKTQEELDIHVGKDRLVDESDISKLVYLQAVVNETLRLYPPGPLSGVRVFSEDCTVGGYDVVAGTHLITDLWKIQTNPQVWAEPLEFKPERFVSGEKQLDVKGQNFEFAPFGLGRRACPGRSLGIQMTQLVLASLIHSLELGTGSDEPVDMTAGFGLTMYRAKPLQILVKPRLLACAYT</sequence>
<evidence type="ECO:0000256" key="3">
    <source>
        <dbReference type="ARBA" id="ARBA00022723"/>
    </source>
</evidence>
<keyword evidence="9" id="KW-0472">Membrane</keyword>
<dbReference type="GeneID" id="111476968"/>
<dbReference type="Gene3D" id="1.10.630.10">
    <property type="entry name" value="Cytochrome P450"/>
    <property type="match status" value="1"/>
</dbReference>
<evidence type="ECO:0000256" key="2">
    <source>
        <dbReference type="ARBA" id="ARBA00022617"/>
    </source>
</evidence>
<dbReference type="InterPro" id="IPR001128">
    <property type="entry name" value="Cyt_P450"/>
</dbReference>
<dbReference type="GO" id="GO:0005506">
    <property type="term" value="F:iron ion binding"/>
    <property type="evidence" value="ECO:0007669"/>
    <property type="project" value="InterPro"/>
</dbReference>
<evidence type="ECO:0000256" key="1">
    <source>
        <dbReference type="ARBA" id="ARBA00010617"/>
    </source>
</evidence>
<evidence type="ECO:0000256" key="9">
    <source>
        <dbReference type="SAM" id="Phobius"/>
    </source>
</evidence>
<evidence type="ECO:0000313" key="10">
    <source>
        <dbReference type="Proteomes" id="UP000504608"/>
    </source>
</evidence>
<dbReference type="PRINTS" id="PR00385">
    <property type="entry name" value="P450"/>
</dbReference>
<dbReference type="AlphaFoldDB" id="A0A6J1IHE0"/>
<dbReference type="OrthoDB" id="2789670at2759"/>
<evidence type="ECO:0000313" key="11">
    <source>
        <dbReference type="RefSeq" id="XP_022976621.1"/>
    </source>
</evidence>
<dbReference type="Proteomes" id="UP000504608">
    <property type="component" value="Unplaced"/>
</dbReference>
<feature type="binding site" description="axial binding residue" evidence="7">
    <location>
        <position position="462"/>
    </location>
    <ligand>
        <name>heme</name>
        <dbReference type="ChEBI" id="CHEBI:30413"/>
    </ligand>
    <ligandPart>
        <name>Fe</name>
        <dbReference type="ChEBI" id="CHEBI:18248"/>
    </ligandPart>
</feature>
<dbReference type="InterPro" id="IPR050651">
    <property type="entry name" value="Plant_Cytochrome_P450_Monoox"/>
</dbReference>
<keyword evidence="5 7" id="KW-0408">Iron</keyword>
<evidence type="ECO:0000256" key="8">
    <source>
        <dbReference type="RuleBase" id="RU000461"/>
    </source>
</evidence>
<dbReference type="PROSITE" id="PS00086">
    <property type="entry name" value="CYTOCHROME_P450"/>
    <property type="match status" value="1"/>
</dbReference>
<keyword evidence="10" id="KW-1185">Reference proteome</keyword>
<gene>
    <name evidence="11" type="primary">LOC111476968</name>
</gene>
<keyword evidence="9" id="KW-1133">Transmembrane helix</keyword>
<keyword evidence="6 8" id="KW-0503">Monooxygenase</keyword>
<evidence type="ECO:0000256" key="7">
    <source>
        <dbReference type="PIRSR" id="PIRSR602401-1"/>
    </source>
</evidence>
<keyword evidence="3 7" id="KW-0479">Metal-binding</keyword>
<dbReference type="FunFam" id="1.10.630.10:FF:000026">
    <property type="entry name" value="Cytochrome P450 82C4"/>
    <property type="match status" value="1"/>
</dbReference>
<evidence type="ECO:0000256" key="4">
    <source>
        <dbReference type="ARBA" id="ARBA00023002"/>
    </source>
</evidence>
<name>A0A6J1IHE0_CUCMA</name>
<evidence type="ECO:0000256" key="5">
    <source>
        <dbReference type="ARBA" id="ARBA00023004"/>
    </source>
</evidence>
<organism evidence="10 11">
    <name type="scientific">Cucurbita maxima</name>
    <name type="common">Pumpkin</name>
    <name type="synonym">Winter squash</name>
    <dbReference type="NCBI Taxonomy" id="3661"/>
    <lineage>
        <taxon>Eukaryota</taxon>
        <taxon>Viridiplantae</taxon>
        <taxon>Streptophyta</taxon>
        <taxon>Embryophyta</taxon>
        <taxon>Tracheophyta</taxon>
        <taxon>Spermatophyta</taxon>
        <taxon>Magnoliopsida</taxon>
        <taxon>eudicotyledons</taxon>
        <taxon>Gunneridae</taxon>
        <taxon>Pentapetalae</taxon>
        <taxon>rosids</taxon>
        <taxon>fabids</taxon>
        <taxon>Cucurbitales</taxon>
        <taxon>Cucurbitaceae</taxon>
        <taxon>Cucurbiteae</taxon>
        <taxon>Cucurbita</taxon>
    </lineage>
</organism>
<dbReference type="PANTHER" id="PTHR47947:SF39">
    <property type="entry name" value="CYTOCHROME P450"/>
    <property type="match status" value="1"/>
</dbReference>
<dbReference type="InterPro" id="IPR002401">
    <property type="entry name" value="Cyt_P450_E_grp-I"/>
</dbReference>
<dbReference type="GO" id="GO:0004497">
    <property type="term" value="F:monooxygenase activity"/>
    <property type="evidence" value="ECO:0007669"/>
    <property type="project" value="UniProtKB-KW"/>
</dbReference>
<proteinExistence type="inferred from homology"/>
<comment type="similarity">
    <text evidence="1 8">Belongs to the cytochrome P450 family.</text>
</comment>
<dbReference type="InterPro" id="IPR036396">
    <property type="entry name" value="Cyt_P450_sf"/>
</dbReference>
<dbReference type="SUPFAM" id="SSF48264">
    <property type="entry name" value="Cytochrome P450"/>
    <property type="match status" value="1"/>
</dbReference>
<keyword evidence="9" id="KW-0812">Transmembrane</keyword>
<dbReference type="PANTHER" id="PTHR47947">
    <property type="entry name" value="CYTOCHROME P450 82C3-RELATED"/>
    <property type="match status" value="1"/>
</dbReference>
<accession>A0A6J1IHE0</accession>
<feature type="transmembrane region" description="Helical" evidence="9">
    <location>
        <begin position="14"/>
        <end position="33"/>
    </location>
</feature>
<comment type="cofactor">
    <cofactor evidence="7">
        <name>heme</name>
        <dbReference type="ChEBI" id="CHEBI:30413"/>
    </cofactor>
</comment>
<dbReference type="GO" id="GO:0020037">
    <property type="term" value="F:heme binding"/>
    <property type="evidence" value="ECO:0007669"/>
    <property type="project" value="InterPro"/>
</dbReference>
<dbReference type="PRINTS" id="PR00463">
    <property type="entry name" value="EP450I"/>
</dbReference>
<evidence type="ECO:0000256" key="6">
    <source>
        <dbReference type="ARBA" id="ARBA00023033"/>
    </source>
</evidence>
<dbReference type="GO" id="GO:0016705">
    <property type="term" value="F:oxidoreductase activity, acting on paired donors, with incorporation or reduction of molecular oxygen"/>
    <property type="evidence" value="ECO:0007669"/>
    <property type="project" value="InterPro"/>
</dbReference>
<protein>
    <submittedName>
        <fullName evidence="11">Cytochrome P450 CYP82D47-like</fullName>
    </submittedName>
</protein>